<feature type="transmembrane region" description="Helical" evidence="10">
    <location>
        <begin position="78"/>
        <end position="97"/>
    </location>
</feature>
<evidence type="ECO:0000256" key="9">
    <source>
        <dbReference type="ARBA" id="ARBA00023136"/>
    </source>
</evidence>
<comment type="catalytic activity">
    <reaction evidence="10">
        <text>[protein]-C-terminal S-[(2E,6E)-farnesyl]-L-cysteine + S-adenosyl-L-methionine = [protein]-C-terminal S-[(2E,6E)-farnesyl]-L-cysteine methyl ester + S-adenosyl-L-homocysteine</text>
        <dbReference type="Rhea" id="RHEA:21672"/>
        <dbReference type="Rhea" id="RHEA-COMP:12125"/>
        <dbReference type="Rhea" id="RHEA-COMP:12126"/>
        <dbReference type="ChEBI" id="CHEBI:57856"/>
        <dbReference type="ChEBI" id="CHEBI:59789"/>
        <dbReference type="ChEBI" id="CHEBI:90510"/>
        <dbReference type="ChEBI" id="CHEBI:90511"/>
        <dbReference type="EC" id="2.1.1.100"/>
    </reaction>
</comment>
<feature type="transmembrane region" description="Helical" evidence="10">
    <location>
        <begin position="44"/>
        <end position="66"/>
    </location>
</feature>
<dbReference type="PANTHER" id="PTHR12714">
    <property type="entry name" value="PROTEIN-S ISOPRENYLCYSTEINE O-METHYLTRANSFERASE"/>
    <property type="match status" value="1"/>
</dbReference>
<dbReference type="Proteomes" id="UP000765509">
    <property type="component" value="Unassembled WGS sequence"/>
</dbReference>
<evidence type="ECO:0000313" key="12">
    <source>
        <dbReference type="Proteomes" id="UP000765509"/>
    </source>
</evidence>
<dbReference type="AlphaFoldDB" id="A0A9Q3FWK0"/>
<comment type="subcellular location">
    <subcellularLocation>
        <location evidence="10">Endoplasmic reticulum membrane</location>
        <topology evidence="10">Multi-pass membrane protein</topology>
    </subcellularLocation>
    <subcellularLocation>
        <location evidence="1">Membrane</location>
        <topology evidence="1">Multi-pass membrane protein</topology>
    </subcellularLocation>
</comment>
<dbReference type="PANTHER" id="PTHR12714:SF9">
    <property type="entry name" value="PROTEIN-S-ISOPRENYLCYSTEINE O-METHYLTRANSFERASE"/>
    <property type="match status" value="1"/>
</dbReference>
<organism evidence="11 12">
    <name type="scientific">Austropuccinia psidii MF-1</name>
    <dbReference type="NCBI Taxonomy" id="1389203"/>
    <lineage>
        <taxon>Eukaryota</taxon>
        <taxon>Fungi</taxon>
        <taxon>Dikarya</taxon>
        <taxon>Basidiomycota</taxon>
        <taxon>Pucciniomycotina</taxon>
        <taxon>Pucciniomycetes</taxon>
        <taxon>Pucciniales</taxon>
        <taxon>Sphaerophragmiaceae</taxon>
        <taxon>Austropuccinia</taxon>
    </lineage>
</organism>
<comment type="caution">
    <text evidence="10">Lacks conserved residue(s) required for the propagation of feature annotation.</text>
</comment>
<keyword evidence="4 10" id="KW-0489">Methyltransferase</keyword>
<sequence length="265" mass="31333">MPENLQTFQAHPRLFEDNHKPSANQPHSTLNSRSWPLISFDNTIQNVCCFSFLLGCSFCANLLMLLLHRNGKWNRLNIYLISLSLFHLFEFLTTAIWNPTRVTIDSFLFNNGSSYWFSQLFCLLEHIITQTYFPSNNSPFNQTIKTVGLTILIFSQTIRTLAMITAAQSFNHRVSDHLQKLDDHVLVTNGIYRFFRHPSYFGFFWWTLGIQIYLQNWISLTAFSFILWKFFYHRIQGEEKHLIRFFQQAYLDYKQTTPTGIPFIK</sequence>
<keyword evidence="10" id="KW-0256">Endoplasmic reticulum</keyword>
<dbReference type="GO" id="GO:0004671">
    <property type="term" value="F:protein C-terminal S-isoprenylcysteine carboxyl O-methyltransferase activity"/>
    <property type="evidence" value="ECO:0007669"/>
    <property type="project" value="UniProtKB-EC"/>
</dbReference>
<evidence type="ECO:0000256" key="10">
    <source>
        <dbReference type="RuleBase" id="RU362022"/>
    </source>
</evidence>
<dbReference type="PROSITE" id="PS51564">
    <property type="entry name" value="SAM_ICMT"/>
    <property type="match status" value="1"/>
</dbReference>
<keyword evidence="7 10" id="KW-0812">Transmembrane</keyword>
<keyword evidence="6 10" id="KW-0949">S-adenosyl-L-methionine</keyword>
<evidence type="ECO:0000256" key="3">
    <source>
        <dbReference type="ARBA" id="ARBA00012151"/>
    </source>
</evidence>
<evidence type="ECO:0000256" key="2">
    <source>
        <dbReference type="ARBA" id="ARBA00009140"/>
    </source>
</evidence>
<evidence type="ECO:0000313" key="11">
    <source>
        <dbReference type="EMBL" id="MBW0545233.1"/>
    </source>
</evidence>
<evidence type="ECO:0000256" key="6">
    <source>
        <dbReference type="ARBA" id="ARBA00022691"/>
    </source>
</evidence>
<dbReference type="InterPro" id="IPR025770">
    <property type="entry name" value="PPMT_MeTrfase"/>
</dbReference>
<proteinExistence type="inferred from homology"/>
<evidence type="ECO:0000256" key="8">
    <source>
        <dbReference type="ARBA" id="ARBA00022989"/>
    </source>
</evidence>
<comment type="caution">
    <text evidence="11">The sequence shown here is derived from an EMBL/GenBank/DDBJ whole genome shotgun (WGS) entry which is preliminary data.</text>
</comment>
<dbReference type="InterPro" id="IPR007269">
    <property type="entry name" value="ICMT_MeTrfase"/>
</dbReference>
<dbReference type="GO" id="GO:0032259">
    <property type="term" value="P:methylation"/>
    <property type="evidence" value="ECO:0007669"/>
    <property type="project" value="UniProtKB-KW"/>
</dbReference>
<evidence type="ECO:0000256" key="4">
    <source>
        <dbReference type="ARBA" id="ARBA00022603"/>
    </source>
</evidence>
<gene>
    <name evidence="11" type="ORF">O181_084948</name>
</gene>
<evidence type="ECO:0000256" key="7">
    <source>
        <dbReference type="ARBA" id="ARBA00022692"/>
    </source>
</evidence>
<comment type="similarity">
    <text evidence="2 10">Belongs to the class VI-like SAM-binding methyltransferase superfamily. Isoprenylcysteine carboxyl methyltransferase family.</text>
</comment>
<keyword evidence="12" id="KW-1185">Reference proteome</keyword>
<protein>
    <recommendedName>
        <fullName evidence="3 10">Protein-S-isoprenylcysteine O-methyltransferase</fullName>
        <ecNumber evidence="3 10">2.1.1.100</ecNumber>
    </recommendedName>
</protein>
<dbReference type="EC" id="2.1.1.100" evidence="3 10"/>
<reference evidence="11" key="1">
    <citation type="submission" date="2021-03" db="EMBL/GenBank/DDBJ databases">
        <title>Draft genome sequence of rust myrtle Austropuccinia psidii MF-1, a brazilian biotype.</title>
        <authorList>
            <person name="Quecine M.C."/>
            <person name="Pachon D.M.R."/>
            <person name="Bonatelli M.L."/>
            <person name="Correr F.H."/>
            <person name="Franceschini L.M."/>
            <person name="Leite T.F."/>
            <person name="Margarido G.R.A."/>
            <person name="Almeida C.A."/>
            <person name="Ferrarezi J.A."/>
            <person name="Labate C.A."/>
        </authorList>
    </citation>
    <scope>NUCLEOTIDE SEQUENCE</scope>
    <source>
        <strain evidence="11">MF-1</strain>
    </source>
</reference>
<dbReference type="EMBL" id="AVOT02050117">
    <property type="protein sequence ID" value="MBW0545233.1"/>
    <property type="molecule type" value="Genomic_DNA"/>
</dbReference>
<evidence type="ECO:0000256" key="5">
    <source>
        <dbReference type="ARBA" id="ARBA00022679"/>
    </source>
</evidence>
<evidence type="ECO:0000256" key="1">
    <source>
        <dbReference type="ARBA" id="ARBA00004141"/>
    </source>
</evidence>
<keyword evidence="8 10" id="KW-1133">Transmembrane helix</keyword>
<feature type="transmembrane region" description="Helical" evidence="10">
    <location>
        <begin position="203"/>
        <end position="228"/>
    </location>
</feature>
<dbReference type="GO" id="GO:0005789">
    <property type="term" value="C:endoplasmic reticulum membrane"/>
    <property type="evidence" value="ECO:0007669"/>
    <property type="project" value="UniProtKB-SubCell"/>
</dbReference>
<dbReference type="OrthoDB" id="422086at2759"/>
<accession>A0A9Q3FWK0</accession>
<keyword evidence="9 10" id="KW-0472">Membrane</keyword>
<dbReference type="Pfam" id="PF04140">
    <property type="entry name" value="ICMT"/>
    <property type="match status" value="1"/>
</dbReference>
<keyword evidence="5" id="KW-0808">Transferase</keyword>
<dbReference type="Gene3D" id="1.20.120.1630">
    <property type="match status" value="1"/>
</dbReference>
<name>A0A9Q3FWK0_9BASI</name>